<dbReference type="NCBIfam" id="TIGR00254">
    <property type="entry name" value="GGDEF"/>
    <property type="match status" value="1"/>
</dbReference>
<feature type="coiled-coil region" evidence="3">
    <location>
        <begin position="44"/>
        <end position="71"/>
    </location>
</feature>
<keyword evidence="6" id="KW-1185">Reference proteome</keyword>
<sequence>MNAIVAALNPALNSGASAADQHEGRAWTPVLRGVRLGTPRSLDQEFLKQLLADAQATIAEQQERIAHLESLTMTDELTGLLNRRGFYDHFRRELAAARRIGAPGGTGGGVVVMIDLDGFKGINDTHGHLTGDSYLRQVARLIAAAVRREDVVARIGGDEFAILLTGMDANAGAARAQQLLDMAEGWHLHWNGAELPIRFSLGVQAYGAGDQEDEVMRKADAHMYGNKGHRRHRRAERASA</sequence>
<dbReference type="InterPro" id="IPR000160">
    <property type="entry name" value="GGDEF_dom"/>
</dbReference>
<evidence type="ECO:0000256" key="1">
    <source>
        <dbReference type="ARBA" id="ARBA00012528"/>
    </source>
</evidence>
<dbReference type="EMBL" id="JAGINP010000001">
    <property type="protein sequence ID" value="MBP2290878.1"/>
    <property type="molecule type" value="Genomic_DNA"/>
</dbReference>
<dbReference type="Gene3D" id="3.30.70.270">
    <property type="match status" value="1"/>
</dbReference>
<evidence type="ECO:0000313" key="6">
    <source>
        <dbReference type="Proteomes" id="UP000781958"/>
    </source>
</evidence>
<organism evidence="5 6">
    <name type="scientific">Azospirillum rugosum</name>
    <dbReference type="NCBI Taxonomy" id="416170"/>
    <lineage>
        <taxon>Bacteria</taxon>
        <taxon>Pseudomonadati</taxon>
        <taxon>Pseudomonadota</taxon>
        <taxon>Alphaproteobacteria</taxon>
        <taxon>Rhodospirillales</taxon>
        <taxon>Azospirillaceae</taxon>
        <taxon>Azospirillum</taxon>
    </lineage>
</organism>
<dbReference type="RefSeq" id="WP_209763551.1">
    <property type="nucleotide sequence ID" value="NZ_JAGINP010000001.1"/>
</dbReference>
<dbReference type="Pfam" id="PF00990">
    <property type="entry name" value="GGDEF"/>
    <property type="match status" value="1"/>
</dbReference>
<dbReference type="PANTHER" id="PTHR45138">
    <property type="entry name" value="REGULATORY COMPONENTS OF SENSORY TRANSDUCTION SYSTEM"/>
    <property type="match status" value="1"/>
</dbReference>
<dbReference type="EC" id="2.7.7.65" evidence="1"/>
<dbReference type="InterPro" id="IPR029787">
    <property type="entry name" value="Nucleotide_cyclase"/>
</dbReference>
<dbReference type="InterPro" id="IPR050469">
    <property type="entry name" value="Diguanylate_Cyclase"/>
</dbReference>
<dbReference type="InterPro" id="IPR043128">
    <property type="entry name" value="Rev_trsase/Diguanyl_cyclase"/>
</dbReference>
<dbReference type="SMART" id="SM00267">
    <property type="entry name" value="GGDEF"/>
    <property type="match status" value="1"/>
</dbReference>
<comment type="catalytic activity">
    <reaction evidence="2">
        <text>2 GTP = 3',3'-c-di-GMP + 2 diphosphate</text>
        <dbReference type="Rhea" id="RHEA:24898"/>
        <dbReference type="ChEBI" id="CHEBI:33019"/>
        <dbReference type="ChEBI" id="CHEBI:37565"/>
        <dbReference type="ChEBI" id="CHEBI:58805"/>
        <dbReference type="EC" id="2.7.7.65"/>
    </reaction>
</comment>
<dbReference type="SUPFAM" id="SSF55073">
    <property type="entry name" value="Nucleotide cyclase"/>
    <property type="match status" value="1"/>
</dbReference>
<dbReference type="Proteomes" id="UP000781958">
    <property type="component" value="Unassembled WGS sequence"/>
</dbReference>
<keyword evidence="3" id="KW-0175">Coiled coil</keyword>
<name>A0ABS4SE80_9PROT</name>
<gene>
    <name evidence="5" type="ORF">J2851_000615</name>
</gene>
<evidence type="ECO:0000256" key="3">
    <source>
        <dbReference type="SAM" id="Coils"/>
    </source>
</evidence>
<protein>
    <recommendedName>
        <fullName evidence="1">diguanylate cyclase</fullName>
        <ecNumber evidence="1">2.7.7.65</ecNumber>
    </recommendedName>
</protein>
<reference evidence="5 6" key="1">
    <citation type="submission" date="2021-03" db="EMBL/GenBank/DDBJ databases">
        <title>Genomic Encyclopedia of Type Strains, Phase III (KMG-III): the genomes of soil and plant-associated and newly described type strains.</title>
        <authorList>
            <person name="Whitman W."/>
        </authorList>
    </citation>
    <scope>NUCLEOTIDE SEQUENCE [LARGE SCALE GENOMIC DNA]</scope>
    <source>
        <strain evidence="5 6">IMMIB AFH-6</strain>
    </source>
</reference>
<accession>A0ABS4SE80</accession>
<comment type="caution">
    <text evidence="5">The sequence shown here is derived from an EMBL/GenBank/DDBJ whole genome shotgun (WGS) entry which is preliminary data.</text>
</comment>
<evidence type="ECO:0000256" key="2">
    <source>
        <dbReference type="ARBA" id="ARBA00034247"/>
    </source>
</evidence>
<dbReference type="PROSITE" id="PS50887">
    <property type="entry name" value="GGDEF"/>
    <property type="match status" value="1"/>
</dbReference>
<dbReference type="CDD" id="cd01949">
    <property type="entry name" value="GGDEF"/>
    <property type="match status" value="1"/>
</dbReference>
<proteinExistence type="predicted"/>
<evidence type="ECO:0000259" key="4">
    <source>
        <dbReference type="PROSITE" id="PS50887"/>
    </source>
</evidence>
<feature type="domain" description="GGDEF" evidence="4">
    <location>
        <begin position="107"/>
        <end position="239"/>
    </location>
</feature>
<dbReference type="PANTHER" id="PTHR45138:SF9">
    <property type="entry name" value="DIGUANYLATE CYCLASE DGCM-RELATED"/>
    <property type="match status" value="1"/>
</dbReference>
<evidence type="ECO:0000313" key="5">
    <source>
        <dbReference type="EMBL" id="MBP2290878.1"/>
    </source>
</evidence>